<protein>
    <recommendedName>
        <fullName evidence="2">DUF6456 domain-containing protein</fullName>
    </recommendedName>
</protein>
<dbReference type="EMBL" id="QEXV01000004">
    <property type="protein sequence ID" value="PWE17007.1"/>
    <property type="molecule type" value="Genomic_DNA"/>
</dbReference>
<proteinExistence type="predicted"/>
<comment type="caution">
    <text evidence="3">The sequence shown here is derived from an EMBL/GenBank/DDBJ whole genome shotgun (WGS) entry which is preliminary data.</text>
</comment>
<dbReference type="OrthoDB" id="7476630at2"/>
<accession>A0A2U2BSN5</accession>
<feature type="domain" description="DUF6456" evidence="2">
    <location>
        <begin position="128"/>
        <end position="256"/>
    </location>
</feature>
<dbReference type="InterPro" id="IPR045599">
    <property type="entry name" value="DUF6456"/>
</dbReference>
<dbReference type="RefSeq" id="WP_109253231.1">
    <property type="nucleotide sequence ID" value="NZ_QEXV01000004.1"/>
</dbReference>
<dbReference type="AlphaFoldDB" id="A0A2U2BSN5"/>
<organism evidence="3 4">
    <name type="scientific">Marinicauda salina</name>
    <dbReference type="NCBI Taxonomy" id="2135793"/>
    <lineage>
        <taxon>Bacteria</taxon>
        <taxon>Pseudomonadati</taxon>
        <taxon>Pseudomonadota</taxon>
        <taxon>Alphaproteobacteria</taxon>
        <taxon>Maricaulales</taxon>
        <taxon>Maricaulaceae</taxon>
        <taxon>Marinicauda</taxon>
    </lineage>
</organism>
<evidence type="ECO:0000259" key="2">
    <source>
        <dbReference type="Pfam" id="PF20057"/>
    </source>
</evidence>
<reference evidence="4" key="1">
    <citation type="submission" date="2018-05" db="EMBL/GenBank/DDBJ databases">
        <authorList>
            <person name="Liu B.-T."/>
        </authorList>
    </citation>
    <scope>NUCLEOTIDE SEQUENCE [LARGE SCALE GENOMIC DNA]</scope>
    <source>
        <strain evidence="4">WD6-1</strain>
    </source>
</reference>
<dbReference type="Proteomes" id="UP000245168">
    <property type="component" value="Unassembled WGS sequence"/>
</dbReference>
<sequence>MPEKRADAGSGRGVSAGWLKRLARPGRVLAPLPGGRTGFGVYAGADRRRRPFATVSRTRVEQAVSDGLIEPAGQGAYVLAEAGLARLRRAEAPAGEGFAAQHRRMGRREVIDEAGRLNAVRADLDSVSPVARYARAQGDVPPLLDPVHVTAAETLARDYERSALRSRVTSDWTAPPQAKTRGAPRDPADLPASRLDARARVMDALAAAGPGLDRLLVDVVLRETGMSAAERDLGWPARAGAPALRLALERVAVHYRLKAPAKTADPFS</sequence>
<feature type="region of interest" description="Disordered" evidence="1">
    <location>
        <begin position="166"/>
        <end position="191"/>
    </location>
</feature>
<keyword evidence="4" id="KW-1185">Reference proteome</keyword>
<evidence type="ECO:0000256" key="1">
    <source>
        <dbReference type="SAM" id="MobiDB-lite"/>
    </source>
</evidence>
<evidence type="ECO:0000313" key="4">
    <source>
        <dbReference type="Proteomes" id="UP000245168"/>
    </source>
</evidence>
<dbReference type="Pfam" id="PF20057">
    <property type="entry name" value="DUF6456"/>
    <property type="match status" value="1"/>
</dbReference>
<name>A0A2U2BSN5_9PROT</name>
<evidence type="ECO:0000313" key="3">
    <source>
        <dbReference type="EMBL" id="PWE17007.1"/>
    </source>
</evidence>
<gene>
    <name evidence="3" type="ORF">DDZ18_09895</name>
</gene>